<dbReference type="CDD" id="cd06171">
    <property type="entry name" value="Sigma70_r4"/>
    <property type="match status" value="1"/>
</dbReference>
<dbReference type="Gene3D" id="1.10.10.10">
    <property type="entry name" value="Winged helix-like DNA-binding domain superfamily/Winged helix DNA-binding domain"/>
    <property type="match status" value="1"/>
</dbReference>
<organism evidence="8 9">
    <name type="scientific">Paludibaculum fermentans</name>
    <dbReference type="NCBI Taxonomy" id="1473598"/>
    <lineage>
        <taxon>Bacteria</taxon>
        <taxon>Pseudomonadati</taxon>
        <taxon>Acidobacteriota</taxon>
        <taxon>Terriglobia</taxon>
        <taxon>Bryobacterales</taxon>
        <taxon>Bryobacteraceae</taxon>
        <taxon>Paludibaculum</taxon>
    </lineage>
</organism>
<dbReference type="SUPFAM" id="SSF88659">
    <property type="entry name" value="Sigma3 and sigma4 domains of RNA polymerase sigma factors"/>
    <property type="match status" value="1"/>
</dbReference>
<dbReference type="InterPro" id="IPR014284">
    <property type="entry name" value="RNA_pol_sigma-70_dom"/>
</dbReference>
<keyword evidence="3" id="KW-0731">Sigma factor</keyword>
<evidence type="ECO:0000256" key="1">
    <source>
        <dbReference type="ARBA" id="ARBA00010641"/>
    </source>
</evidence>
<feature type="domain" description="RNA polymerase sigma-70 region 2" evidence="6">
    <location>
        <begin position="10"/>
        <end position="76"/>
    </location>
</feature>
<dbReference type="Proteomes" id="UP000593892">
    <property type="component" value="Chromosome"/>
</dbReference>
<sequence>MNPPPGFTELYNQYSAIVYKSALRVTGNTADAEDALQTVFMRVWNRADGVDPQGHPDRYFRRAATNAAIDILRSKASKAEAPLEASGPKAVKESTYLLKETLRQAVAALPKDDAEMFLLRYVEGLSNGEIAEIFNVDKARVAVKLHRIRQVLQAELGK</sequence>
<feature type="domain" description="RNA polymerase sigma factor 70 region 4 type 2" evidence="7">
    <location>
        <begin position="100"/>
        <end position="150"/>
    </location>
</feature>
<dbReference type="InterPro" id="IPR013249">
    <property type="entry name" value="RNA_pol_sigma70_r4_t2"/>
</dbReference>
<dbReference type="KEGG" id="pfer:IRI77_02300"/>
<comment type="similarity">
    <text evidence="1">Belongs to the sigma-70 factor family. ECF subfamily.</text>
</comment>
<dbReference type="AlphaFoldDB" id="A0A7S7NT80"/>
<dbReference type="NCBIfam" id="TIGR02937">
    <property type="entry name" value="sigma70-ECF"/>
    <property type="match status" value="1"/>
</dbReference>
<dbReference type="Pfam" id="PF08281">
    <property type="entry name" value="Sigma70_r4_2"/>
    <property type="match status" value="1"/>
</dbReference>
<evidence type="ECO:0000313" key="9">
    <source>
        <dbReference type="Proteomes" id="UP000593892"/>
    </source>
</evidence>
<dbReference type="PANTHER" id="PTHR43133:SF8">
    <property type="entry name" value="RNA POLYMERASE SIGMA FACTOR HI_1459-RELATED"/>
    <property type="match status" value="1"/>
</dbReference>
<dbReference type="SUPFAM" id="SSF88946">
    <property type="entry name" value="Sigma2 domain of RNA polymerase sigma factors"/>
    <property type="match status" value="1"/>
</dbReference>
<dbReference type="GO" id="GO:0006352">
    <property type="term" value="P:DNA-templated transcription initiation"/>
    <property type="evidence" value="ECO:0007669"/>
    <property type="project" value="InterPro"/>
</dbReference>
<evidence type="ECO:0000256" key="5">
    <source>
        <dbReference type="ARBA" id="ARBA00023163"/>
    </source>
</evidence>
<dbReference type="InterPro" id="IPR013325">
    <property type="entry name" value="RNA_pol_sigma_r2"/>
</dbReference>
<dbReference type="RefSeq" id="WP_194450477.1">
    <property type="nucleotide sequence ID" value="NZ_CP063849.1"/>
</dbReference>
<keyword evidence="4" id="KW-0238">DNA-binding</keyword>
<keyword evidence="5" id="KW-0804">Transcription</keyword>
<keyword evidence="9" id="KW-1185">Reference proteome</keyword>
<dbReference type="InterPro" id="IPR007627">
    <property type="entry name" value="RNA_pol_sigma70_r2"/>
</dbReference>
<reference evidence="8 9" key="1">
    <citation type="submission" date="2020-10" db="EMBL/GenBank/DDBJ databases">
        <title>Complete genome sequence of Paludibaculum fermentans P105T, a facultatively anaerobic acidobacterium capable of dissimilatory Fe(III) reduction.</title>
        <authorList>
            <person name="Dedysh S.N."/>
            <person name="Beletsky A.V."/>
            <person name="Kulichevskaya I.S."/>
            <person name="Mardanov A.V."/>
            <person name="Ravin N.V."/>
        </authorList>
    </citation>
    <scope>NUCLEOTIDE SEQUENCE [LARGE SCALE GENOMIC DNA]</scope>
    <source>
        <strain evidence="8 9">P105</strain>
    </source>
</reference>
<dbReference type="InterPro" id="IPR039425">
    <property type="entry name" value="RNA_pol_sigma-70-like"/>
</dbReference>
<protein>
    <submittedName>
        <fullName evidence="8">Sigma-70 family RNA polymerase sigma factor</fullName>
    </submittedName>
</protein>
<accession>A0A7S7NT80</accession>
<dbReference type="InterPro" id="IPR036388">
    <property type="entry name" value="WH-like_DNA-bd_sf"/>
</dbReference>
<evidence type="ECO:0000259" key="7">
    <source>
        <dbReference type="Pfam" id="PF08281"/>
    </source>
</evidence>
<evidence type="ECO:0000259" key="6">
    <source>
        <dbReference type="Pfam" id="PF04542"/>
    </source>
</evidence>
<evidence type="ECO:0000256" key="3">
    <source>
        <dbReference type="ARBA" id="ARBA00023082"/>
    </source>
</evidence>
<evidence type="ECO:0000256" key="2">
    <source>
        <dbReference type="ARBA" id="ARBA00023015"/>
    </source>
</evidence>
<dbReference type="InterPro" id="IPR013324">
    <property type="entry name" value="RNA_pol_sigma_r3/r4-like"/>
</dbReference>
<proteinExistence type="inferred from homology"/>
<dbReference type="GO" id="GO:0003677">
    <property type="term" value="F:DNA binding"/>
    <property type="evidence" value="ECO:0007669"/>
    <property type="project" value="UniProtKB-KW"/>
</dbReference>
<gene>
    <name evidence="8" type="ORF">IRI77_02300</name>
</gene>
<name>A0A7S7NT80_PALFE</name>
<dbReference type="Pfam" id="PF04542">
    <property type="entry name" value="Sigma70_r2"/>
    <property type="match status" value="1"/>
</dbReference>
<dbReference type="GO" id="GO:0016987">
    <property type="term" value="F:sigma factor activity"/>
    <property type="evidence" value="ECO:0007669"/>
    <property type="project" value="UniProtKB-KW"/>
</dbReference>
<keyword evidence="2" id="KW-0805">Transcription regulation</keyword>
<dbReference type="EMBL" id="CP063849">
    <property type="protein sequence ID" value="QOY88814.1"/>
    <property type="molecule type" value="Genomic_DNA"/>
</dbReference>
<evidence type="ECO:0000313" key="8">
    <source>
        <dbReference type="EMBL" id="QOY88814.1"/>
    </source>
</evidence>
<dbReference type="PANTHER" id="PTHR43133">
    <property type="entry name" value="RNA POLYMERASE ECF-TYPE SIGMA FACTO"/>
    <property type="match status" value="1"/>
</dbReference>
<dbReference type="Gene3D" id="1.10.1740.10">
    <property type="match status" value="1"/>
</dbReference>
<evidence type="ECO:0000256" key="4">
    <source>
        <dbReference type="ARBA" id="ARBA00023125"/>
    </source>
</evidence>